<proteinExistence type="inferred from homology"/>
<keyword evidence="8" id="KW-1185">Reference proteome</keyword>
<dbReference type="HAMAP" id="MF_01457">
    <property type="entry name" value="YcgR"/>
    <property type="match status" value="1"/>
</dbReference>
<dbReference type="InterPro" id="IPR012349">
    <property type="entry name" value="Split_barrel_FMN-bd"/>
</dbReference>
<dbReference type="EMBL" id="CP034464">
    <property type="protein sequence ID" value="AZP13898.1"/>
    <property type="molecule type" value="Genomic_DNA"/>
</dbReference>
<sequence>MQSSPPSLGTENQHPFQVDSRREIIALMRGLKESNQFISMMISGGAEIFITTVIDVDDTNNLLVIDCAPGQLANQRMIEAPRVYFEGLLDKISIQFSSSSIQNTSIDGRPALQLAIPTSLIRLQRREYYRINTPLSNPIRCTIPLDEDTGIESVQISLVDISCGGIALLDDRKILGNEIGTIYENCKIDLPATGMINVSLQIRSTQDLILLNGKSNRRLGCQFINLSSAVLASIQRYIMKLERERNAKLAGRI</sequence>
<feature type="domain" description="Type III secretion system flagellar brake protein YcgR PilZN" evidence="6">
    <location>
        <begin position="16"/>
        <end position="122"/>
    </location>
</feature>
<dbReference type="InterPro" id="IPR009926">
    <property type="entry name" value="T3SS_YcgR_PilZN"/>
</dbReference>
<gene>
    <name evidence="4" type="primary">ycgR</name>
    <name evidence="7" type="ORF">EJN92_19000</name>
</gene>
<evidence type="ECO:0000256" key="3">
    <source>
        <dbReference type="ARBA" id="ARBA00023143"/>
    </source>
</evidence>
<reference evidence="7 8" key="1">
    <citation type="journal article" date="2011" name="Int. J. Syst. Evol. Microbiol.">
        <title>Description of Undibacterium oligocarboniphilum sp. nov., isolated from purified water, and Undibacterium pigrum strain CCUG 49012 as the type strain of Undibacterium parvum sp. nov., and emended descriptions of the genus Undibacterium and the species Undibacterium pigrum.</title>
        <authorList>
            <person name="Eder W."/>
            <person name="Wanner G."/>
            <person name="Ludwig W."/>
            <person name="Busse H.J."/>
            <person name="Ziemke-Kageler F."/>
            <person name="Lang E."/>
        </authorList>
    </citation>
    <scope>NUCLEOTIDE SEQUENCE [LARGE SCALE GENOMIC DNA]</scope>
    <source>
        <strain evidence="7 8">DSM 23061</strain>
    </source>
</reference>
<evidence type="ECO:0000256" key="1">
    <source>
        <dbReference type="ARBA" id="ARBA00022636"/>
    </source>
</evidence>
<feature type="domain" description="PilZ" evidence="5">
    <location>
        <begin position="124"/>
        <end position="239"/>
    </location>
</feature>
<organism evidence="7 8">
    <name type="scientific">Undibacterium parvum</name>
    <dbReference type="NCBI Taxonomy" id="401471"/>
    <lineage>
        <taxon>Bacteria</taxon>
        <taxon>Pseudomonadati</taxon>
        <taxon>Pseudomonadota</taxon>
        <taxon>Betaproteobacteria</taxon>
        <taxon>Burkholderiales</taxon>
        <taxon>Oxalobacteraceae</taxon>
        <taxon>Undibacterium</taxon>
    </lineage>
</organism>
<dbReference type="GO" id="GO:0009425">
    <property type="term" value="C:bacterial-type flagellum basal body"/>
    <property type="evidence" value="ECO:0007669"/>
    <property type="project" value="UniProtKB-SubCell"/>
</dbReference>
<dbReference type="Pfam" id="PF07317">
    <property type="entry name" value="PilZN"/>
    <property type="match status" value="1"/>
</dbReference>
<dbReference type="Gene3D" id="2.30.110.10">
    <property type="entry name" value="Electron Transport, Fmn-binding Protein, Chain A"/>
    <property type="match status" value="1"/>
</dbReference>
<dbReference type="RefSeq" id="WP_126129267.1">
    <property type="nucleotide sequence ID" value="NZ_CP034464.1"/>
</dbReference>
<keyword evidence="7" id="KW-0282">Flagellum</keyword>
<dbReference type="GO" id="GO:0035438">
    <property type="term" value="F:cyclic-di-GMP binding"/>
    <property type="evidence" value="ECO:0007669"/>
    <property type="project" value="UniProtKB-UniRule"/>
</dbReference>
<comment type="subcellular location">
    <subcellularLocation>
        <location evidence="4">Bacterial flagellum basal body</location>
    </subcellularLocation>
</comment>
<accession>A0A3Q9BT26</accession>
<comment type="subunit">
    <text evidence="4">Monomer. Interacts with the flagellar basal bodies.</text>
</comment>
<evidence type="ECO:0000259" key="5">
    <source>
        <dbReference type="Pfam" id="PF07238"/>
    </source>
</evidence>
<dbReference type="GO" id="GO:0071973">
    <property type="term" value="P:bacterial-type flagellum-dependent cell motility"/>
    <property type="evidence" value="ECO:0007669"/>
    <property type="project" value="UniProtKB-UniRule"/>
</dbReference>
<comment type="similarity">
    <text evidence="4">Belongs to the YcgR family.</text>
</comment>
<dbReference type="Gene3D" id="2.40.10.220">
    <property type="entry name" value="predicted glycosyltransferase like domains"/>
    <property type="match status" value="1"/>
</dbReference>
<keyword evidence="2 4" id="KW-0547">Nucleotide-binding</keyword>
<evidence type="ECO:0000313" key="7">
    <source>
        <dbReference type="EMBL" id="AZP13898.1"/>
    </source>
</evidence>
<dbReference type="InterPro" id="IPR023787">
    <property type="entry name" value="T3SS_YcgR"/>
</dbReference>
<dbReference type="OrthoDB" id="5572581at2"/>
<dbReference type="AlphaFoldDB" id="A0A3Q9BT26"/>
<dbReference type="InterPro" id="IPR009875">
    <property type="entry name" value="PilZ_domain"/>
</dbReference>
<keyword evidence="7" id="KW-0966">Cell projection</keyword>
<keyword evidence="3 4" id="KW-0975">Bacterial flagellum</keyword>
<evidence type="ECO:0000259" key="6">
    <source>
        <dbReference type="Pfam" id="PF07317"/>
    </source>
</evidence>
<dbReference type="Pfam" id="PF07238">
    <property type="entry name" value="PilZ"/>
    <property type="match status" value="1"/>
</dbReference>
<dbReference type="Proteomes" id="UP000275663">
    <property type="component" value="Chromosome"/>
</dbReference>
<comment type="function">
    <text evidence="4">Acts as a flagellar brake, regulating swimming and swarming in a bis-(3'-5') cyclic diguanylic acid (c-di-GMP)-dependent manner. Binds 1 c-di-GMP dimer per subunit. Increasing levels of c-di-GMP lead to decreased motility.</text>
</comment>
<dbReference type="KEGG" id="upv:EJN92_19000"/>
<name>A0A3Q9BT26_9BURK</name>
<dbReference type="GO" id="GO:0071945">
    <property type="term" value="P:regulation of bacterial-type flagellum-dependent cell motility by regulation of motor speed"/>
    <property type="evidence" value="ECO:0007669"/>
    <property type="project" value="UniProtKB-UniRule"/>
</dbReference>
<protein>
    <recommendedName>
        <fullName evidence="4">Flagellar brake protein YcgR</fullName>
    </recommendedName>
    <alternativeName>
        <fullName evidence="4">Cyclic di-GMP binding protein YcgR</fullName>
    </alternativeName>
</protein>
<evidence type="ECO:0000256" key="2">
    <source>
        <dbReference type="ARBA" id="ARBA00022741"/>
    </source>
</evidence>
<keyword evidence="1 4" id="KW-0973">c-di-GMP</keyword>
<evidence type="ECO:0000256" key="4">
    <source>
        <dbReference type="HAMAP-Rule" id="MF_01457"/>
    </source>
</evidence>
<keyword evidence="7" id="KW-0969">Cilium</keyword>
<evidence type="ECO:0000313" key="8">
    <source>
        <dbReference type="Proteomes" id="UP000275663"/>
    </source>
</evidence>